<keyword evidence="4" id="KW-0547">Nucleotide-binding</keyword>
<dbReference type="GO" id="GO:0009361">
    <property type="term" value="C:succinate-CoA ligase complex (ADP-forming)"/>
    <property type="evidence" value="ECO:0007669"/>
    <property type="project" value="TreeGrafter"/>
</dbReference>
<dbReference type="InterPro" id="IPR003781">
    <property type="entry name" value="CoA-bd"/>
</dbReference>
<dbReference type="InterPro" id="IPR036291">
    <property type="entry name" value="NAD(P)-bd_dom_sf"/>
</dbReference>
<feature type="region of interest" description="Disordered" evidence="5">
    <location>
        <begin position="146"/>
        <end position="303"/>
    </location>
</feature>
<evidence type="ECO:0000256" key="1">
    <source>
        <dbReference type="ARBA" id="ARBA00005064"/>
    </source>
</evidence>
<dbReference type="GO" id="GO:0000166">
    <property type="term" value="F:nucleotide binding"/>
    <property type="evidence" value="ECO:0007669"/>
    <property type="project" value="UniProtKB-KW"/>
</dbReference>
<dbReference type="GO" id="GO:0004775">
    <property type="term" value="F:succinate-CoA ligase (ADP-forming) activity"/>
    <property type="evidence" value="ECO:0007669"/>
    <property type="project" value="UniProtKB-EC"/>
</dbReference>
<dbReference type="PANTHER" id="PTHR11117:SF2">
    <property type="entry name" value="SUCCINATE--COA LIGASE [ADP_GDP-FORMING] SUBUNIT ALPHA, MITOCHONDRIAL"/>
    <property type="match status" value="1"/>
</dbReference>
<evidence type="ECO:0000256" key="5">
    <source>
        <dbReference type="SAM" id="MobiDB-lite"/>
    </source>
</evidence>
<evidence type="ECO:0000313" key="7">
    <source>
        <dbReference type="EMBL" id="EYD78107.1"/>
    </source>
</evidence>
<dbReference type="HOGENOM" id="CLU_917935_0_0_5"/>
<evidence type="ECO:0000259" key="6">
    <source>
        <dbReference type="SMART" id="SM00881"/>
    </source>
</evidence>
<evidence type="ECO:0000256" key="2">
    <source>
        <dbReference type="ARBA" id="ARBA00022532"/>
    </source>
</evidence>
<protein>
    <submittedName>
        <fullName evidence="7">Succinyl-CoA ligase [ADP-forming] alpha chain</fullName>
        <ecNumber evidence="7">6.2.1.5</ecNumber>
    </submittedName>
</protein>
<evidence type="ECO:0000256" key="3">
    <source>
        <dbReference type="ARBA" id="ARBA00022598"/>
    </source>
</evidence>
<accession>A0A017HUF6</accession>
<keyword evidence="3 7" id="KW-0436">Ligase</keyword>
<dbReference type="SMART" id="SM00881">
    <property type="entry name" value="CoA_binding"/>
    <property type="match status" value="1"/>
</dbReference>
<dbReference type="EC" id="6.2.1.5" evidence="7"/>
<dbReference type="Pfam" id="PF02629">
    <property type="entry name" value="CoA_binding"/>
    <property type="match status" value="1"/>
</dbReference>
<dbReference type="Gene3D" id="3.40.50.720">
    <property type="entry name" value="NAD(P)-binding Rossmann-like Domain"/>
    <property type="match status" value="1"/>
</dbReference>
<feature type="domain" description="CoA-binding" evidence="6">
    <location>
        <begin position="4"/>
        <end position="100"/>
    </location>
</feature>
<dbReference type="GO" id="GO:0006099">
    <property type="term" value="P:tricarboxylic acid cycle"/>
    <property type="evidence" value="ECO:0007669"/>
    <property type="project" value="UniProtKB-KW"/>
</dbReference>
<proteinExistence type="predicted"/>
<organism evidence="7 8">
    <name type="scientific">Rubellimicrobium mesophilum DSM 19309</name>
    <dbReference type="NCBI Taxonomy" id="442562"/>
    <lineage>
        <taxon>Bacteria</taxon>
        <taxon>Pseudomonadati</taxon>
        <taxon>Pseudomonadota</taxon>
        <taxon>Alphaproteobacteria</taxon>
        <taxon>Rhodobacterales</taxon>
        <taxon>Roseobacteraceae</taxon>
        <taxon>Rubellimicrobium</taxon>
    </lineage>
</organism>
<keyword evidence="8" id="KW-1185">Reference proteome</keyword>
<evidence type="ECO:0000256" key="4">
    <source>
        <dbReference type="ARBA" id="ARBA00022741"/>
    </source>
</evidence>
<keyword evidence="2" id="KW-0816">Tricarboxylic acid cycle</keyword>
<dbReference type="PATRIC" id="fig|442562.3.peg.309"/>
<comment type="caution">
    <text evidence="7">The sequence shown here is derived from an EMBL/GenBank/DDBJ whole genome shotgun (WGS) entry which is preliminary data.</text>
</comment>
<dbReference type="STRING" id="442562.Rumeso_00310"/>
<sequence>MTVLLDRDTPVIVQGFTGRIGSFHAQEMIDYGTKVLGGVTPGKGGTTHMGLPVFNTVRGAVAETGATASIVFVPPPFAADSIMEAADAGIRFCVCITDGIPAQDMMRVKRYMRRYRYEDRMRLVGPNGAGVISPGQGMMGIMPAHLRRGPRGHRQPVGDPGLRGGEPDEGAGHRRVHLGGHRRRPDQRLLVPRHPGALREGPGHGCGRHDRRDRRPAGGRGGRLGARPHEQAAHRLHRGALGAQGQAHGPCRRHHLGLRGVGAGEGRDPSQRGAHDRPPSRRLRRDGGSGAEPPAGSLIGGEP</sequence>
<evidence type="ECO:0000313" key="8">
    <source>
        <dbReference type="Proteomes" id="UP000019666"/>
    </source>
</evidence>
<dbReference type="FunFam" id="3.40.50.720:FF:000002">
    <property type="entry name" value="Succinate--CoA ligase [ADP-forming] subunit alpha"/>
    <property type="match status" value="1"/>
</dbReference>
<feature type="compositionally biased region" description="Basic residues" evidence="5">
    <location>
        <begin position="173"/>
        <end position="185"/>
    </location>
</feature>
<dbReference type="Proteomes" id="UP000019666">
    <property type="component" value="Unassembled WGS sequence"/>
</dbReference>
<name>A0A017HUF6_9RHOB</name>
<dbReference type="PRINTS" id="PR01798">
    <property type="entry name" value="SCOASYNTHASE"/>
</dbReference>
<gene>
    <name evidence="7" type="ORF">Rumeso_00310</name>
</gene>
<dbReference type="PANTHER" id="PTHR11117">
    <property type="entry name" value="SUCCINYL-COA LIGASE SUBUNIT ALPHA"/>
    <property type="match status" value="1"/>
</dbReference>
<comment type="pathway">
    <text evidence="1">Carbohydrate metabolism; tricarboxylic acid cycle; succinate from succinyl-CoA (ligase route): step 1/1.</text>
</comment>
<dbReference type="GO" id="GO:0004776">
    <property type="term" value="F:succinate-CoA ligase (GDP-forming) activity"/>
    <property type="evidence" value="ECO:0007669"/>
    <property type="project" value="TreeGrafter"/>
</dbReference>
<dbReference type="SUPFAM" id="SSF51735">
    <property type="entry name" value="NAD(P)-binding Rossmann-fold domains"/>
    <property type="match status" value="1"/>
</dbReference>
<feature type="compositionally biased region" description="Basic and acidic residues" evidence="5">
    <location>
        <begin position="265"/>
        <end position="279"/>
    </location>
</feature>
<dbReference type="AlphaFoldDB" id="A0A017HUF6"/>
<dbReference type="EMBL" id="AOSK01000015">
    <property type="protein sequence ID" value="EYD78107.1"/>
    <property type="molecule type" value="Genomic_DNA"/>
</dbReference>
<feature type="compositionally biased region" description="Basic and acidic residues" evidence="5">
    <location>
        <begin position="207"/>
        <end position="216"/>
    </location>
</feature>
<reference evidence="7 8" key="1">
    <citation type="submission" date="2013-02" db="EMBL/GenBank/DDBJ databases">
        <authorList>
            <person name="Fiebig A."/>
            <person name="Goeker M."/>
            <person name="Klenk H.-P.P."/>
        </authorList>
    </citation>
    <scope>NUCLEOTIDE SEQUENCE [LARGE SCALE GENOMIC DNA]</scope>
    <source>
        <strain evidence="7 8">DSM 19309</strain>
    </source>
</reference>